<dbReference type="OrthoDB" id="9897099at2759"/>
<dbReference type="PANTHER" id="PTHR21501">
    <property type="entry name" value="PROTEIN FAM-161"/>
    <property type="match status" value="1"/>
</dbReference>
<reference evidence="3 4" key="1">
    <citation type="journal article" date="2018" name="Nat. Ecol. Evol.">
        <title>Shark genomes provide insights into elasmobranch evolution and the origin of vertebrates.</title>
        <authorList>
            <person name="Hara Y"/>
            <person name="Yamaguchi K"/>
            <person name="Onimaru K"/>
            <person name="Kadota M"/>
            <person name="Koyanagi M"/>
            <person name="Keeley SD"/>
            <person name="Tatsumi K"/>
            <person name="Tanaka K"/>
            <person name="Motone F"/>
            <person name="Kageyama Y"/>
            <person name="Nozu R"/>
            <person name="Adachi N"/>
            <person name="Nishimura O"/>
            <person name="Nakagawa R"/>
            <person name="Tanegashima C"/>
            <person name="Kiyatake I"/>
            <person name="Matsumoto R"/>
            <person name="Murakumo K"/>
            <person name="Nishida K"/>
            <person name="Terakita A"/>
            <person name="Kuratani S"/>
            <person name="Sato K"/>
            <person name="Hyodo S Kuraku.S."/>
        </authorList>
    </citation>
    <scope>NUCLEOTIDE SEQUENCE [LARGE SCALE GENOMIC DNA]</scope>
</reference>
<dbReference type="GO" id="GO:0032391">
    <property type="term" value="C:photoreceptor connecting cilium"/>
    <property type="evidence" value="ECO:0007669"/>
    <property type="project" value="TreeGrafter"/>
</dbReference>
<keyword evidence="1" id="KW-0175">Coiled coil</keyword>
<dbReference type="EMBL" id="BEZZ01002179">
    <property type="protein sequence ID" value="GCC21345.1"/>
    <property type="molecule type" value="Genomic_DNA"/>
</dbReference>
<protein>
    <submittedName>
        <fullName evidence="3">Uncharacterized protein</fullName>
    </submittedName>
</protein>
<accession>A0A401RT70</accession>
<name>A0A401RT70_CHIPU</name>
<feature type="compositionally biased region" description="Low complexity" evidence="2">
    <location>
        <begin position="411"/>
        <end position="434"/>
    </location>
</feature>
<dbReference type="InterPro" id="IPR051655">
    <property type="entry name" value="FAM161"/>
</dbReference>
<keyword evidence="4" id="KW-1185">Reference proteome</keyword>
<feature type="compositionally biased region" description="Pro residues" evidence="2">
    <location>
        <begin position="435"/>
        <end position="451"/>
    </location>
</feature>
<dbReference type="Proteomes" id="UP000287033">
    <property type="component" value="Unassembled WGS sequence"/>
</dbReference>
<dbReference type="GO" id="GO:0036064">
    <property type="term" value="C:ciliary basal body"/>
    <property type="evidence" value="ECO:0007669"/>
    <property type="project" value="TreeGrafter"/>
</dbReference>
<evidence type="ECO:0000256" key="1">
    <source>
        <dbReference type="ARBA" id="ARBA00023054"/>
    </source>
</evidence>
<comment type="caution">
    <text evidence="3">The sequence shown here is derived from an EMBL/GenBank/DDBJ whole genome shotgun (WGS) entry which is preliminary data.</text>
</comment>
<dbReference type="GO" id="GO:0044782">
    <property type="term" value="P:cilium organization"/>
    <property type="evidence" value="ECO:0007669"/>
    <property type="project" value="TreeGrafter"/>
</dbReference>
<proteinExistence type="predicted"/>
<evidence type="ECO:0000256" key="2">
    <source>
        <dbReference type="SAM" id="MobiDB-lite"/>
    </source>
</evidence>
<feature type="region of interest" description="Disordered" evidence="2">
    <location>
        <begin position="321"/>
        <end position="452"/>
    </location>
</feature>
<dbReference type="PANTHER" id="PTHR21501:SF5">
    <property type="entry name" value="TESTIS-SPECIFIC PROTEIN 10-INTERACTING PROTEIN"/>
    <property type="match status" value="1"/>
</dbReference>
<dbReference type="STRING" id="137246.A0A401RT70"/>
<evidence type="ECO:0000313" key="4">
    <source>
        <dbReference type="Proteomes" id="UP000287033"/>
    </source>
</evidence>
<organism evidence="3 4">
    <name type="scientific">Chiloscyllium punctatum</name>
    <name type="common">Brownbanded bambooshark</name>
    <name type="synonym">Hemiscyllium punctatum</name>
    <dbReference type="NCBI Taxonomy" id="137246"/>
    <lineage>
        <taxon>Eukaryota</taxon>
        <taxon>Metazoa</taxon>
        <taxon>Chordata</taxon>
        <taxon>Craniata</taxon>
        <taxon>Vertebrata</taxon>
        <taxon>Chondrichthyes</taxon>
        <taxon>Elasmobranchii</taxon>
        <taxon>Galeomorphii</taxon>
        <taxon>Galeoidea</taxon>
        <taxon>Orectolobiformes</taxon>
        <taxon>Hemiscylliidae</taxon>
        <taxon>Chiloscyllium</taxon>
    </lineage>
</organism>
<feature type="region of interest" description="Disordered" evidence="2">
    <location>
        <begin position="187"/>
        <end position="220"/>
    </location>
</feature>
<sequence length="688" mass="76770">MVAVVGVESNGEDEDDIKVTVSPVTNWENLHSDELYRGQNNVTISSHTCQHPWERSCKQAWDSSHGFDSMHPDSGNLESLVNRMCPLHRVRTEGECQLGKNEDQGTCRVGKAQDMGLYLQDMVGDQGTRPLGKVGNKELGPASEVKDQGSCREVNAKNQVLLPPEMVNGEGSSAVGRVREERSCSLGNVEDEGLGPSSWVEDQGVHSLGDSDNEELCSSSQDKDQGLCSLGNVKEKESCPSGQVKDQGSCLLDNVKDKEPIPSGWVKDQGACSLGNIKDEGSCPSSQVKGKGSCLIGPTPLHWMWEGFSVERYAPRRRLAENAGEGSRVKTNGDFQTGPPPEGGSAWRCRQGARPRTAESPGTCRWTEIPHCASFPGRTQAGRTEASGQRGRRTGRAPPASRRHLDEPTRGACAAPTPGGVTTATAGRRPAQAQNPPPLPPRCRAEQPPPRTVKAYREFLRQYRSIVEDGRDDKPPTRDADEFRLKATKLVEQRHQLVRKTIMEKERKERMEQKKLSKERMRRRKLEREIAVRISVYEMDKWRRTQASKKLQSFRKYNREQTVQYQAELREMKERVARSPFLFEQVIQSNVRRTISRLFSKVLQKVRLDEEAMCELSRSDCGTESQLIDLEDENSDCTEVCALRHGQPQHHTSCGEPLDTASCELNLDCDSTSNPRTDPATNCSEYER</sequence>
<dbReference type="AlphaFoldDB" id="A0A401RT70"/>
<evidence type="ECO:0000313" key="3">
    <source>
        <dbReference type="EMBL" id="GCC21345.1"/>
    </source>
</evidence>
<feature type="region of interest" description="Disordered" evidence="2">
    <location>
        <begin position="128"/>
        <end position="149"/>
    </location>
</feature>
<gene>
    <name evidence="3" type="ORF">chiPu_0019814</name>
</gene>